<sequence>MNSIIEQLAVEAQSSTKPQEQLNNIILILQDAVRRLELLKAAE</sequence>
<dbReference type="EMBL" id="LR798239">
    <property type="protein sequence ID" value="CAB5212432.1"/>
    <property type="molecule type" value="Genomic_DNA"/>
</dbReference>
<proteinExistence type="predicted"/>
<reference evidence="1" key="1">
    <citation type="submission" date="2020-04" db="EMBL/GenBank/DDBJ databases">
        <authorList>
            <person name="Chiriac C."/>
            <person name="Salcher M."/>
            <person name="Ghai R."/>
            <person name="Kavagutti S V."/>
        </authorList>
    </citation>
    <scope>NUCLEOTIDE SEQUENCE</scope>
</reference>
<accession>A0A6J5L1W9</accession>
<evidence type="ECO:0000313" key="2">
    <source>
        <dbReference type="EMBL" id="CAB5212432.1"/>
    </source>
</evidence>
<evidence type="ECO:0000313" key="1">
    <source>
        <dbReference type="EMBL" id="CAB4127635.1"/>
    </source>
</evidence>
<organism evidence="1">
    <name type="scientific">uncultured Caudovirales phage</name>
    <dbReference type="NCBI Taxonomy" id="2100421"/>
    <lineage>
        <taxon>Viruses</taxon>
        <taxon>Duplodnaviria</taxon>
        <taxon>Heunggongvirae</taxon>
        <taxon>Uroviricota</taxon>
        <taxon>Caudoviricetes</taxon>
        <taxon>Peduoviridae</taxon>
        <taxon>Maltschvirus</taxon>
        <taxon>Maltschvirus maltsch</taxon>
    </lineage>
</organism>
<dbReference type="EMBL" id="LR796212">
    <property type="protein sequence ID" value="CAB4127635.1"/>
    <property type="molecule type" value="Genomic_DNA"/>
</dbReference>
<name>A0A6J5L1W9_9CAUD</name>
<protein>
    <submittedName>
        <fullName evidence="1">Uncharacterized protein</fullName>
    </submittedName>
</protein>
<gene>
    <name evidence="2" type="ORF">UFOVP186_15</name>
    <name evidence="1" type="ORF">UFOVP94_28</name>
</gene>